<dbReference type="PANTHER" id="PTHR43861:SF3">
    <property type="entry name" value="PUTATIVE (AFU_ORTHOLOGUE AFUA_2G14390)-RELATED"/>
    <property type="match status" value="1"/>
</dbReference>
<evidence type="ECO:0000313" key="3">
    <source>
        <dbReference type="EMBL" id="MBB4265263.1"/>
    </source>
</evidence>
<protein>
    <submittedName>
        <fullName evidence="3">SAM-dependent methyltransferase</fullName>
    </submittedName>
</protein>
<dbReference type="CDD" id="cd02440">
    <property type="entry name" value="AdoMet_MTases"/>
    <property type="match status" value="1"/>
</dbReference>
<dbReference type="Gene3D" id="3.40.50.150">
    <property type="entry name" value="Vaccinia Virus protein VP39"/>
    <property type="match status" value="1"/>
</dbReference>
<reference evidence="3 4" key="1">
    <citation type="submission" date="2020-08" db="EMBL/GenBank/DDBJ databases">
        <title>Genome sequencing of Purple Non-Sulfur Bacteria from various extreme environments.</title>
        <authorList>
            <person name="Mayer M."/>
        </authorList>
    </citation>
    <scope>NUCLEOTIDE SEQUENCE [LARGE SCALE GENOMIC DNA]</scope>
    <source>
        <strain evidence="3 4">JA131</strain>
    </source>
</reference>
<sequence>MTTATATDRDPALLDVLTDALSDLGQRPSPFGADTVKTLWVDPHLSAQMLTYHLNPEAPQASRTLPVIEATVAWLAERLDLGPGRHLCDFGCGPGLYTQRFAAQSGATVTGLDFSPRSLAHARTQAEAAGLAITYHEADYLAFDAAERFDAITLIYGDLCPLSPEKRRRLYDVWRRHLKPGGRVAFDVFTRARFETLRPGTFAARRLMDGFWSPGDYLGLQETFLYDAESLCLERYTIVEADGRVWRVYNWLQHFTVETLTAELAAAGFVVEDLHGDLAGAPLTPESHDLGVIVRLAGDAP</sequence>
<evidence type="ECO:0000256" key="1">
    <source>
        <dbReference type="ARBA" id="ARBA00022679"/>
    </source>
</evidence>
<dbReference type="EMBL" id="JACIGK010000005">
    <property type="protein sequence ID" value="MBB4265263.1"/>
    <property type="molecule type" value="Genomic_DNA"/>
</dbReference>
<dbReference type="PANTHER" id="PTHR43861">
    <property type="entry name" value="TRANS-ACONITATE 2-METHYLTRANSFERASE-RELATED"/>
    <property type="match status" value="1"/>
</dbReference>
<dbReference type="GO" id="GO:0032259">
    <property type="term" value="P:methylation"/>
    <property type="evidence" value="ECO:0007669"/>
    <property type="project" value="UniProtKB-KW"/>
</dbReference>
<feature type="domain" description="Methyltransferase" evidence="2">
    <location>
        <begin position="89"/>
        <end position="182"/>
    </location>
</feature>
<keyword evidence="3" id="KW-0489">Methyltransferase</keyword>
<organism evidence="3 4">
    <name type="scientific">Roseospira visakhapatnamensis</name>
    <dbReference type="NCBI Taxonomy" id="390880"/>
    <lineage>
        <taxon>Bacteria</taxon>
        <taxon>Pseudomonadati</taxon>
        <taxon>Pseudomonadota</taxon>
        <taxon>Alphaproteobacteria</taxon>
        <taxon>Rhodospirillales</taxon>
        <taxon>Rhodospirillaceae</taxon>
        <taxon>Roseospira</taxon>
    </lineage>
</organism>
<gene>
    <name evidence="3" type="ORF">GGD89_000881</name>
</gene>
<dbReference type="InterPro" id="IPR041698">
    <property type="entry name" value="Methyltransf_25"/>
</dbReference>
<keyword evidence="1 3" id="KW-0808">Transferase</keyword>
<dbReference type="InterPro" id="IPR029063">
    <property type="entry name" value="SAM-dependent_MTases_sf"/>
</dbReference>
<dbReference type="GO" id="GO:0008168">
    <property type="term" value="F:methyltransferase activity"/>
    <property type="evidence" value="ECO:0007669"/>
    <property type="project" value="UniProtKB-KW"/>
</dbReference>
<dbReference type="RefSeq" id="WP_184042892.1">
    <property type="nucleotide sequence ID" value="NZ_JACIGK010000005.1"/>
</dbReference>
<evidence type="ECO:0000313" key="4">
    <source>
        <dbReference type="Proteomes" id="UP000554286"/>
    </source>
</evidence>
<dbReference type="AlphaFoldDB" id="A0A7W6W8X3"/>
<dbReference type="Proteomes" id="UP000554286">
    <property type="component" value="Unassembled WGS sequence"/>
</dbReference>
<accession>A0A7W6W8X3</accession>
<dbReference type="Pfam" id="PF13649">
    <property type="entry name" value="Methyltransf_25"/>
    <property type="match status" value="1"/>
</dbReference>
<dbReference type="SUPFAM" id="SSF53335">
    <property type="entry name" value="S-adenosyl-L-methionine-dependent methyltransferases"/>
    <property type="match status" value="1"/>
</dbReference>
<evidence type="ECO:0000259" key="2">
    <source>
        <dbReference type="Pfam" id="PF13649"/>
    </source>
</evidence>
<keyword evidence="4" id="KW-1185">Reference proteome</keyword>
<proteinExistence type="predicted"/>
<comment type="caution">
    <text evidence="3">The sequence shown here is derived from an EMBL/GenBank/DDBJ whole genome shotgun (WGS) entry which is preliminary data.</text>
</comment>
<name>A0A7W6W8X3_9PROT</name>